<evidence type="ECO:0000313" key="2">
    <source>
        <dbReference type="EMBL" id="DAD23471.1"/>
    </source>
</evidence>
<protein>
    <submittedName>
        <fullName evidence="2">Uncharacterized protein</fullName>
    </submittedName>
</protein>
<evidence type="ECO:0000256" key="1">
    <source>
        <dbReference type="SAM" id="MobiDB-lite"/>
    </source>
</evidence>
<dbReference type="EMBL" id="DUZY01000001">
    <property type="protein sequence ID" value="DAD23471.1"/>
    <property type="molecule type" value="Genomic_DNA"/>
</dbReference>
<reference evidence="2 3" key="1">
    <citation type="journal article" date="2020" name="Mol. Biol. Evol.">
        <title>Distinct Expression and Methylation Patterns for Genes with Different Fates following a Single Whole-Genome Duplication in Flowering Plants.</title>
        <authorList>
            <person name="Shi T."/>
            <person name="Rahmani R.S."/>
            <person name="Gugger P.F."/>
            <person name="Wang M."/>
            <person name="Li H."/>
            <person name="Zhang Y."/>
            <person name="Li Z."/>
            <person name="Wang Q."/>
            <person name="Van de Peer Y."/>
            <person name="Marchal K."/>
            <person name="Chen J."/>
        </authorList>
    </citation>
    <scope>NUCLEOTIDE SEQUENCE [LARGE SCALE GENOMIC DNA]</scope>
    <source>
        <tissue evidence="2">Leaf</tissue>
    </source>
</reference>
<sequence>MPSKNRKTEEPTSLLLSPISFLVQWQAHTGKVLPYGACLTAPSLSSEPARESADVNTQVKRVHSPSQRS</sequence>
<evidence type="ECO:0000313" key="3">
    <source>
        <dbReference type="Proteomes" id="UP000607653"/>
    </source>
</evidence>
<dbReference type="AlphaFoldDB" id="A0A822XWE0"/>
<organism evidence="2 3">
    <name type="scientific">Nelumbo nucifera</name>
    <name type="common">Sacred lotus</name>
    <dbReference type="NCBI Taxonomy" id="4432"/>
    <lineage>
        <taxon>Eukaryota</taxon>
        <taxon>Viridiplantae</taxon>
        <taxon>Streptophyta</taxon>
        <taxon>Embryophyta</taxon>
        <taxon>Tracheophyta</taxon>
        <taxon>Spermatophyta</taxon>
        <taxon>Magnoliopsida</taxon>
        <taxon>Proteales</taxon>
        <taxon>Nelumbonaceae</taxon>
        <taxon>Nelumbo</taxon>
    </lineage>
</organism>
<dbReference type="Proteomes" id="UP000607653">
    <property type="component" value="Unassembled WGS sequence"/>
</dbReference>
<keyword evidence="3" id="KW-1185">Reference proteome</keyword>
<feature type="region of interest" description="Disordered" evidence="1">
    <location>
        <begin position="43"/>
        <end position="69"/>
    </location>
</feature>
<accession>A0A822XWE0</accession>
<name>A0A822XWE0_NELNU</name>
<gene>
    <name evidence="2" type="ORF">HUJ06_024934</name>
</gene>
<proteinExistence type="predicted"/>
<feature type="compositionally biased region" description="Polar residues" evidence="1">
    <location>
        <begin position="54"/>
        <end position="69"/>
    </location>
</feature>
<comment type="caution">
    <text evidence="2">The sequence shown here is derived from an EMBL/GenBank/DDBJ whole genome shotgun (WGS) entry which is preliminary data.</text>
</comment>